<evidence type="ECO:0000256" key="1">
    <source>
        <dbReference type="ARBA" id="ARBA00008898"/>
    </source>
</evidence>
<dbReference type="PANTHER" id="PTHR30466:SF11">
    <property type="entry name" value="FLAVIN-DEPENDENT MONOOXYGENASE, REDUCTASE SUBUNIT HSAB"/>
    <property type="match status" value="1"/>
</dbReference>
<comment type="similarity">
    <text evidence="1">Belongs to the non-flavoprotein flavin reductase family.</text>
</comment>
<dbReference type="SMART" id="SM00903">
    <property type="entry name" value="Flavin_Reduct"/>
    <property type="match status" value="1"/>
</dbReference>
<keyword evidence="2" id="KW-0560">Oxidoreductase</keyword>
<dbReference type="InterPro" id="IPR012349">
    <property type="entry name" value="Split_barrel_FMN-bd"/>
</dbReference>
<name>A0ABP8WN79_9PSEU</name>
<organism evidence="4 5">
    <name type="scientific">Pseudonocardia yuanmonensis</name>
    <dbReference type="NCBI Taxonomy" id="1095914"/>
    <lineage>
        <taxon>Bacteria</taxon>
        <taxon>Bacillati</taxon>
        <taxon>Actinomycetota</taxon>
        <taxon>Actinomycetes</taxon>
        <taxon>Pseudonocardiales</taxon>
        <taxon>Pseudonocardiaceae</taxon>
        <taxon>Pseudonocardia</taxon>
    </lineage>
</organism>
<dbReference type="Proteomes" id="UP001500325">
    <property type="component" value="Unassembled WGS sequence"/>
</dbReference>
<dbReference type="Gene3D" id="2.30.110.10">
    <property type="entry name" value="Electron Transport, Fmn-binding Protein, Chain A"/>
    <property type="match status" value="1"/>
</dbReference>
<evidence type="ECO:0000313" key="5">
    <source>
        <dbReference type="Proteomes" id="UP001500325"/>
    </source>
</evidence>
<reference evidence="5" key="1">
    <citation type="journal article" date="2019" name="Int. J. Syst. Evol. Microbiol.">
        <title>The Global Catalogue of Microorganisms (GCM) 10K type strain sequencing project: providing services to taxonomists for standard genome sequencing and annotation.</title>
        <authorList>
            <consortium name="The Broad Institute Genomics Platform"/>
            <consortium name="The Broad Institute Genome Sequencing Center for Infectious Disease"/>
            <person name="Wu L."/>
            <person name="Ma J."/>
        </authorList>
    </citation>
    <scope>NUCLEOTIDE SEQUENCE [LARGE SCALE GENOMIC DNA]</scope>
    <source>
        <strain evidence="5">JCM 18055</strain>
    </source>
</reference>
<comment type="caution">
    <text evidence="4">The sequence shown here is derived from an EMBL/GenBank/DDBJ whole genome shotgun (WGS) entry which is preliminary data.</text>
</comment>
<dbReference type="SUPFAM" id="SSF50475">
    <property type="entry name" value="FMN-binding split barrel"/>
    <property type="match status" value="1"/>
</dbReference>
<evidence type="ECO:0000256" key="2">
    <source>
        <dbReference type="ARBA" id="ARBA00023002"/>
    </source>
</evidence>
<proteinExistence type="inferred from homology"/>
<dbReference type="PANTHER" id="PTHR30466">
    <property type="entry name" value="FLAVIN REDUCTASE"/>
    <property type="match status" value="1"/>
</dbReference>
<dbReference type="RefSeq" id="WP_345381122.1">
    <property type="nucleotide sequence ID" value="NZ_BAABIC010000009.1"/>
</dbReference>
<evidence type="ECO:0000313" key="4">
    <source>
        <dbReference type="EMBL" id="GAA4691202.1"/>
    </source>
</evidence>
<feature type="domain" description="Flavin reductase like" evidence="3">
    <location>
        <begin position="21"/>
        <end position="163"/>
    </location>
</feature>
<dbReference type="InterPro" id="IPR050268">
    <property type="entry name" value="NADH-dep_flavin_reductase"/>
</dbReference>
<dbReference type="EMBL" id="BAABIC010000009">
    <property type="protein sequence ID" value="GAA4691202.1"/>
    <property type="molecule type" value="Genomic_DNA"/>
</dbReference>
<dbReference type="Pfam" id="PF01613">
    <property type="entry name" value="Flavin_Reduct"/>
    <property type="match status" value="1"/>
</dbReference>
<keyword evidence="5" id="KW-1185">Reference proteome</keyword>
<accession>A0ABP8WN79</accession>
<protein>
    <submittedName>
        <fullName evidence="4">Flavin reductase family protein</fullName>
    </submittedName>
</protein>
<evidence type="ECO:0000259" key="3">
    <source>
        <dbReference type="SMART" id="SM00903"/>
    </source>
</evidence>
<sequence>MTLPSDALDPRPSAPHFRQAISHFSTGVAVITTLTPEGPAGMTASAVASLSLDPVQLLVCIGNTLATRRAIEESGRFAVNVLGQGQEQLARRFASRRDDKFADVALRADHDVPVLADAIAHFVCSVGAALPGGDHTIVVGDVKTCEFRPGTSPLVYFASTFGSLCDPRGHAREAFHWQLASVL</sequence>
<gene>
    <name evidence="4" type="ORF">GCM10023215_30080</name>
</gene>
<dbReference type="InterPro" id="IPR002563">
    <property type="entry name" value="Flavin_Rdtase-like_dom"/>
</dbReference>